<dbReference type="InterPro" id="IPR004963">
    <property type="entry name" value="PAE/NOTUM"/>
</dbReference>
<dbReference type="KEGG" id="sre:PTSG_08223"/>
<feature type="region of interest" description="Disordered" evidence="1">
    <location>
        <begin position="378"/>
        <end position="399"/>
    </location>
</feature>
<dbReference type="Pfam" id="PF03283">
    <property type="entry name" value="PAE"/>
    <property type="match status" value="1"/>
</dbReference>
<dbReference type="FunCoup" id="F2UIC7">
    <property type="interactions" value="39"/>
</dbReference>
<keyword evidence="2" id="KW-0732">Signal</keyword>
<protein>
    <recommendedName>
        <fullName evidence="5">Pectin acetylesterase</fullName>
    </recommendedName>
</protein>
<gene>
    <name evidence="3" type="ORF">PTSG_08223</name>
</gene>
<dbReference type="GO" id="GO:0016787">
    <property type="term" value="F:hydrolase activity"/>
    <property type="evidence" value="ECO:0007669"/>
    <property type="project" value="InterPro"/>
</dbReference>
<dbReference type="GeneID" id="16071809"/>
<dbReference type="EMBL" id="GL832975">
    <property type="protein sequence ID" value="EGD76876.1"/>
    <property type="molecule type" value="Genomic_DNA"/>
</dbReference>
<evidence type="ECO:0000313" key="4">
    <source>
        <dbReference type="Proteomes" id="UP000007799"/>
    </source>
</evidence>
<feature type="compositionally biased region" description="Polar residues" evidence="1">
    <location>
        <begin position="390"/>
        <end position="399"/>
    </location>
</feature>
<name>F2UIC7_SALR5</name>
<evidence type="ECO:0000256" key="2">
    <source>
        <dbReference type="SAM" id="SignalP"/>
    </source>
</evidence>
<evidence type="ECO:0000256" key="1">
    <source>
        <dbReference type="SAM" id="MobiDB-lite"/>
    </source>
</evidence>
<dbReference type="eggNOG" id="KOG4287">
    <property type="taxonomic scope" value="Eukaryota"/>
</dbReference>
<accession>F2UIC7</accession>
<dbReference type="PANTHER" id="PTHR21562">
    <property type="entry name" value="NOTUM-RELATED"/>
    <property type="match status" value="1"/>
</dbReference>
<dbReference type="Proteomes" id="UP000007799">
    <property type="component" value="Unassembled WGS sequence"/>
</dbReference>
<dbReference type="OrthoDB" id="2015280at2759"/>
<dbReference type="OMA" id="HCQTEME"/>
<sequence>MWWCAVVVVLVLVAGGGVVDALDLHLVDKGIANEYNARCLDGSLPAFYFSPASNKTHSNDWVLYFRGGGWCYTEAECAQRAKTQLGSSTQLGKTFNYKGGYLAPDSTVNPVFSGFNRVLLWYCDGASFSGNRAQPVVHNNQTLHYRGFANLRAILATLAKDHGFGSARQVLLSGGSAGGLATFLHADTVRAMLPRTATAFKASPVSGFFLEHDDAGGQPLYPDRMRNVFAMQNCSAGVDQSCIKANAHDPSACMFAQHTYPHMESPIFLLQSLVDAWQMGNVFPANASWKDCANTGEFQHCSTQEIAQLNAFGFTMLHALNGTRTFSSPGNGGFFYSCRTHVAAQGSAWEKFTVEGVVMRDAANAWWLDSTTAPAAKHTHLQPKLLQPHTPHQTNPTCS</sequence>
<dbReference type="ESTHER" id="salr5-f2uic7">
    <property type="family name" value="Pectinacetylesterase-Notum"/>
</dbReference>
<dbReference type="PANTHER" id="PTHR21562:SF67">
    <property type="entry name" value="PECTIN ACETYLESTERASE"/>
    <property type="match status" value="1"/>
</dbReference>
<dbReference type="AlphaFoldDB" id="F2UIC7"/>
<evidence type="ECO:0008006" key="5">
    <source>
        <dbReference type="Google" id="ProtNLM"/>
    </source>
</evidence>
<keyword evidence="4" id="KW-1185">Reference proteome</keyword>
<feature type="chain" id="PRO_5003288667" description="Pectin acetylesterase" evidence="2">
    <location>
        <begin position="22"/>
        <end position="399"/>
    </location>
</feature>
<organism evidence="4">
    <name type="scientific">Salpingoeca rosetta (strain ATCC 50818 / BSB-021)</name>
    <dbReference type="NCBI Taxonomy" id="946362"/>
    <lineage>
        <taxon>Eukaryota</taxon>
        <taxon>Choanoflagellata</taxon>
        <taxon>Craspedida</taxon>
        <taxon>Salpingoecidae</taxon>
        <taxon>Salpingoeca</taxon>
    </lineage>
</organism>
<evidence type="ECO:0000313" key="3">
    <source>
        <dbReference type="EMBL" id="EGD76876.1"/>
    </source>
</evidence>
<reference evidence="3" key="1">
    <citation type="submission" date="2009-08" db="EMBL/GenBank/DDBJ databases">
        <title>Annotation of Salpingoeca rosetta.</title>
        <authorList>
            <consortium name="The Broad Institute Genome Sequencing Platform"/>
            <person name="Russ C."/>
            <person name="Cuomo C."/>
            <person name="Burger G."/>
            <person name="Gray M.W."/>
            <person name="Holland P.W.H."/>
            <person name="King N."/>
            <person name="Lang F.B.F."/>
            <person name="Roger A.J."/>
            <person name="Ruiz-Trillo I."/>
            <person name="Young S.K."/>
            <person name="Zeng Q."/>
            <person name="Gargeya S."/>
            <person name="Alvarado L."/>
            <person name="Berlin A."/>
            <person name="Chapman S.B."/>
            <person name="Chen Z."/>
            <person name="Freedman E."/>
            <person name="Gellesch M."/>
            <person name="Goldberg J."/>
            <person name="Griggs A."/>
            <person name="Gujja S."/>
            <person name="Heilman E."/>
            <person name="Heiman D."/>
            <person name="Howarth C."/>
            <person name="Mehta T."/>
            <person name="Neiman D."/>
            <person name="Pearson M."/>
            <person name="Roberts A."/>
            <person name="Saif S."/>
            <person name="Shea T."/>
            <person name="Shenoy N."/>
            <person name="Sisk P."/>
            <person name="Stolte C."/>
            <person name="Sykes S."/>
            <person name="White J."/>
            <person name="Yandava C."/>
            <person name="Haas B."/>
            <person name="Nusbaum C."/>
            <person name="Birren B."/>
        </authorList>
    </citation>
    <scope>NUCLEOTIDE SEQUENCE [LARGE SCALE GENOMIC DNA]</scope>
    <source>
        <strain evidence="3">ATCC 50818</strain>
    </source>
</reference>
<dbReference type="InParanoid" id="F2UIC7"/>
<proteinExistence type="predicted"/>
<feature type="signal peptide" evidence="2">
    <location>
        <begin position="1"/>
        <end position="21"/>
    </location>
</feature>
<dbReference type="RefSeq" id="XP_004991248.1">
    <property type="nucleotide sequence ID" value="XM_004991191.1"/>
</dbReference>